<feature type="domain" description="3-hydroxyisobutyrate dehydrogenase-like NAD-binding" evidence="4">
    <location>
        <begin position="160"/>
        <end position="277"/>
    </location>
</feature>
<evidence type="ECO:0000313" key="5">
    <source>
        <dbReference type="EMBL" id="MUN29809.1"/>
    </source>
</evidence>
<dbReference type="InterPro" id="IPR013328">
    <property type="entry name" value="6PGD_dom2"/>
</dbReference>
<keyword evidence="2" id="KW-0520">NAD</keyword>
<evidence type="ECO:0000256" key="1">
    <source>
        <dbReference type="ARBA" id="ARBA00023002"/>
    </source>
</evidence>
<feature type="domain" description="6-phosphogluconate dehydrogenase NADP-binding" evidence="3">
    <location>
        <begin position="8"/>
        <end position="153"/>
    </location>
</feature>
<dbReference type="SUPFAM" id="SSF48179">
    <property type="entry name" value="6-phosphogluconate dehydrogenase C-terminal domain-like"/>
    <property type="match status" value="1"/>
</dbReference>
<evidence type="ECO:0000259" key="4">
    <source>
        <dbReference type="Pfam" id="PF14833"/>
    </source>
</evidence>
<dbReference type="Gene3D" id="1.10.1040.10">
    <property type="entry name" value="N-(1-d-carboxylethyl)-l-norvaline Dehydrogenase, domain 2"/>
    <property type="match status" value="1"/>
</dbReference>
<dbReference type="InterPro" id="IPR008927">
    <property type="entry name" value="6-PGluconate_DH-like_C_sf"/>
</dbReference>
<sequence length="291" mass="31957">MPNYCMKTIGIVGLGRMGSGMCNNLSRKGYQVLGYDVNPDSYNRCHVIPVEISQMAEQADVIILSLPTGAEVKQALEKLKGFKGTIVDTTTLSVDETLQILDQISFCLDYFTCRLERGPKEANEGTLALYCGGDRQTYEKLSPLLSDLGEHVYLGSHVQATMVKLLGNIIGTVMVVLNGEISSIMRSIGLDPELAARALSMGGANNAQLFRLVWQVRGEHQESFSLDLAQHVVEMAIESSKRYGVKYLPLTELANGLMITAKSLGFGRKDVSEVSKLMDLINSTRKEVEKK</sequence>
<evidence type="ECO:0000256" key="2">
    <source>
        <dbReference type="ARBA" id="ARBA00023027"/>
    </source>
</evidence>
<dbReference type="SUPFAM" id="SSF51735">
    <property type="entry name" value="NAD(P)-binding Rossmann-fold domains"/>
    <property type="match status" value="1"/>
</dbReference>
<dbReference type="AlphaFoldDB" id="A0A6A9QNT9"/>
<dbReference type="Gene3D" id="3.40.50.720">
    <property type="entry name" value="NAD(P)-binding Rossmann-like Domain"/>
    <property type="match status" value="1"/>
</dbReference>
<dbReference type="Proteomes" id="UP000470772">
    <property type="component" value="Unassembled WGS sequence"/>
</dbReference>
<dbReference type="InterPro" id="IPR006115">
    <property type="entry name" value="6PGDH_NADP-bd"/>
</dbReference>
<dbReference type="Pfam" id="PF03446">
    <property type="entry name" value="NAD_binding_2"/>
    <property type="match status" value="1"/>
</dbReference>
<dbReference type="InterPro" id="IPR015815">
    <property type="entry name" value="HIBADH-related"/>
</dbReference>
<dbReference type="EMBL" id="WGGD01000005">
    <property type="protein sequence ID" value="MUN29809.1"/>
    <property type="molecule type" value="Genomic_DNA"/>
</dbReference>
<accession>A0A6A9QNT9</accession>
<evidence type="ECO:0000313" key="6">
    <source>
        <dbReference type="Proteomes" id="UP000470772"/>
    </source>
</evidence>
<dbReference type="InterPro" id="IPR036291">
    <property type="entry name" value="NAD(P)-bd_dom_sf"/>
</dbReference>
<evidence type="ECO:0000259" key="3">
    <source>
        <dbReference type="Pfam" id="PF03446"/>
    </source>
</evidence>
<dbReference type="Pfam" id="PF14833">
    <property type="entry name" value="NAD_binding_11"/>
    <property type="match status" value="1"/>
</dbReference>
<protein>
    <submittedName>
        <fullName evidence="5">NAD-binding protein</fullName>
    </submittedName>
</protein>
<dbReference type="InterPro" id="IPR029154">
    <property type="entry name" value="HIBADH-like_NADP-bd"/>
</dbReference>
<keyword evidence="1" id="KW-0560">Oxidoreductase</keyword>
<dbReference type="PANTHER" id="PTHR22981:SF7">
    <property type="entry name" value="3-HYDROXYISOBUTYRATE DEHYDROGENASE, MITOCHONDRIAL"/>
    <property type="match status" value="1"/>
</dbReference>
<keyword evidence="6" id="KW-1185">Reference proteome</keyword>
<dbReference type="GO" id="GO:0050661">
    <property type="term" value="F:NADP binding"/>
    <property type="evidence" value="ECO:0007669"/>
    <property type="project" value="InterPro"/>
</dbReference>
<comment type="caution">
    <text evidence="5">The sequence shown here is derived from an EMBL/GenBank/DDBJ whole genome shotgun (WGS) entry which is preliminary data.</text>
</comment>
<gene>
    <name evidence="5" type="ORF">GC250_10280</name>
</gene>
<organism evidence="5 6">
    <name type="scientific">Sulfuracidifex metallicus DSM 6482 = JCM 9184</name>
    <dbReference type="NCBI Taxonomy" id="523847"/>
    <lineage>
        <taxon>Archaea</taxon>
        <taxon>Thermoproteota</taxon>
        <taxon>Thermoprotei</taxon>
        <taxon>Sulfolobales</taxon>
        <taxon>Sulfolobaceae</taxon>
        <taxon>Sulfuracidifex</taxon>
    </lineage>
</organism>
<reference evidence="5 6" key="1">
    <citation type="submission" date="2019-10" db="EMBL/GenBank/DDBJ databases">
        <title>Sequencing and Assembly of Multiple Reported Metal-Biooxidizing Members of the Extremely Thermoacidophilic Archaeal Family Sulfolobaceae.</title>
        <authorList>
            <person name="Counts J.A."/>
            <person name="Kelly R.M."/>
        </authorList>
    </citation>
    <scope>NUCLEOTIDE SEQUENCE [LARGE SCALE GENOMIC DNA]</scope>
    <source>
        <strain evidence="5 6">DSM 6482</strain>
    </source>
</reference>
<dbReference type="GO" id="GO:0016616">
    <property type="term" value="F:oxidoreductase activity, acting on the CH-OH group of donors, NAD or NADP as acceptor"/>
    <property type="evidence" value="ECO:0007669"/>
    <property type="project" value="TreeGrafter"/>
</dbReference>
<dbReference type="PIRSF" id="PIRSF000103">
    <property type="entry name" value="HIBADH"/>
    <property type="match status" value="1"/>
</dbReference>
<dbReference type="GO" id="GO:0051287">
    <property type="term" value="F:NAD binding"/>
    <property type="evidence" value="ECO:0007669"/>
    <property type="project" value="InterPro"/>
</dbReference>
<proteinExistence type="predicted"/>
<dbReference type="PANTHER" id="PTHR22981">
    <property type="entry name" value="3-HYDROXYISOBUTYRATE DEHYDROGENASE-RELATED"/>
    <property type="match status" value="1"/>
</dbReference>
<name>A0A6A9QNT9_SULME</name>